<dbReference type="Proteomes" id="UP000789342">
    <property type="component" value="Unassembled WGS sequence"/>
</dbReference>
<evidence type="ECO:0000313" key="2">
    <source>
        <dbReference type="Proteomes" id="UP000789342"/>
    </source>
</evidence>
<sequence>MDSFSNYKITSYDLYRGSNALERFVNKFEEELAKIQIDLSSPAEIIMEPGDHITFNKAIECYICKKSFIEPAPEILQQFEEAKQQLLECKEWEAHMKKDHSKKKDV</sequence>
<accession>A0A9N9C6S4</accession>
<dbReference type="OrthoDB" id="2369361at2759"/>
<evidence type="ECO:0000313" key="1">
    <source>
        <dbReference type="EMBL" id="CAG8589659.1"/>
    </source>
</evidence>
<dbReference type="EMBL" id="CAJVPV010005370">
    <property type="protein sequence ID" value="CAG8589659.1"/>
    <property type="molecule type" value="Genomic_DNA"/>
</dbReference>
<keyword evidence="2" id="KW-1185">Reference proteome</keyword>
<dbReference type="AlphaFoldDB" id="A0A9N9C6S4"/>
<gene>
    <name evidence="1" type="ORF">AMORRO_LOCUS7287</name>
</gene>
<comment type="caution">
    <text evidence="1">The sequence shown here is derived from an EMBL/GenBank/DDBJ whole genome shotgun (WGS) entry which is preliminary data.</text>
</comment>
<name>A0A9N9C6S4_9GLOM</name>
<organism evidence="1 2">
    <name type="scientific">Acaulospora morrowiae</name>
    <dbReference type="NCBI Taxonomy" id="94023"/>
    <lineage>
        <taxon>Eukaryota</taxon>
        <taxon>Fungi</taxon>
        <taxon>Fungi incertae sedis</taxon>
        <taxon>Mucoromycota</taxon>
        <taxon>Glomeromycotina</taxon>
        <taxon>Glomeromycetes</taxon>
        <taxon>Diversisporales</taxon>
        <taxon>Acaulosporaceae</taxon>
        <taxon>Acaulospora</taxon>
    </lineage>
</organism>
<reference evidence="1" key="1">
    <citation type="submission" date="2021-06" db="EMBL/GenBank/DDBJ databases">
        <authorList>
            <person name="Kallberg Y."/>
            <person name="Tangrot J."/>
            <person name="Rosling A."/>
        </authorList>
    </citation>
    <scope>NUCLEOTIDE SEQUENCE</scope>
    <source>
        <strain evidence="1">CL551</strain>
    </source>
</reference>
<protein>
    <submittedName>
        <fullName evidence="1">840_t:CDS:1</fullName>
    </submittedName>
</protein>
<proteinExistence type="predicted"/>